<dbReference type="AlphaFoldDB" id="A0A327T2Q9"/>
<proteinExistence type="predicted"/>
<protein>
    <submittedName>
        <fullName evidence="2">Uncharacterized protein</fullName>
    </submittedName>
</protein>
<dbReference type="EMBL" id="QLLR01000003">
    <property type="protein sequence ID" value="RAJ34334.1"/>
    <property type="molecule type" value="Genomic_DNA"/>
</dbReference>
<dbReference type="Proteomes" id="UP000249754">
    <property type="component" value="Unassembled WGS sequence"/>
</dbReference>
<sequence>MDKALNSFLFEINQYLWIINILMMIKEENNKSFDWVYSVLGLVCGIATAAVISGSFLWSLFGGVLGLIMGAVFLGSVVKGRKY</sequence>
<keyword evidence="1" id="KW-0812">Transmembrane</keyword>
<comment type="caution">
    <text evidence="2">The sequence shown here is derived from an EMBL/GenBank/DDBJ whole genome shotgun (WGS) entry which is preliminary data.</text>
</comment>
<keyword evidence="1" id="KW-0472">Membrane</keyword>
<evidence type="ECO:0000256" key="1">
    <source>
        <dbReference type="SAM" id="Phobius"/>
    </source>
</evidence>
<accession>A0A327T2Q9</accession>
<evidence type="ECO:0000313" key="3">
    <source>
        <dbReference type="Proteomes" id="UP000249754"/>
    </source>
</evidence>
<name>A0A327T2Q9_9SPHI</name>
<evidence type="ECO:0000313" key="2">
    <source>
        <dbReference type="EMBL" id="RAJ34334.1"/>
    </source>
</evidence>
<organism evidence="2 3">
    <name type="scientific">Pedobacter cryoconitis</name>
    <dbReference type="NCBI Taxonomy" id="188932"/>
    <lineage>
        <taxon>Bacteria</taxon>
        <taxon>Pseudomonadati</taxon>
        <taxon>Bacteroidota</taxon>
        <taxon>Sphingobacteriia</taxon>
        <taxon>Sphingobacteriales</taxon>
        <taxon>Sphingobacteriaceae</taxon>
        <taxon>Pedobacter</taxon>
    </lineage>
</organism>
<gene>
    <name evidence="2" type="ORF">LY11_01226</name>
</gene>
<reference evidence="2 3" key="1">
    <citation type="submission" date="2018-06" db="EMBL/GenBank/DDBJ databases">
        <title>Genomic Encyclopedia of Archaeal and Bacterial Type Strains, Phase II (KMG-II): from individual species to whole genera.</title>
        <authorList>
            <person name="Goeker M."/>
        </authorList>
    </citation>
    <scope>NUCLEOTIDE SEQUENCE [LARGE SCALE GENOMIC DNA]</scope>
    <source>
        <strain evidence="2 3">DSM 14825</strain>
    </source>
</reference>
<feature type="transmembrane region" description="Helical" evidence="1">
    <location>
        <begin position="35"/>
        <end position="52"/>
    </location>
</feature>
<dbReference type="STRING" id="188932.AY601_4255"/>
<keyword evidence="1" id="KW-1133">Transmembrane helix</keyword>
<feature type="transmembrane region" description="Helical" evidence="1">
    <location>
        <begin position="58"/>
        <end position="78"/>
    </location>
</feature>